<name>A0A8B9SJS9_ANAPL</name>
<proteinExistence type="predicted"/>
<sequence length="167" mass="16751">MTPGNGQPARGPPPSLLRVPRVGVSGSRPGAGHLRPSPAGAGGPGTRSHLGDPLACPMGGGVPKGTWGRAGGQGGDRACCHSEGHTSWAVGWRGMAPPIQNTLPLGLPPKKSQSLAPFLGAWVQGGPWHVGAAPAPRCGAPQGCHTERGSPHSPPEGAGCPQKPPRR</sequence>
<dbReference type="Ensembl" id="ENSAPLT00020007844.1">
    <property type="protein sequence ID" value="ENSAPLP00020007299.1"/>
    <property type="gene ID" value="ENSAPLG00020005354.1"/>
</dbReference>
<protein>
    <submittedName>
        <fullName evidence="2">Uncharacterized protein</fullName>
    </submittedName>
</protein>
<dbReference type="Proteomes" id="UP000694400">
    <property type="component" value="Chromosome 7"/>
</dbReference>
<feature type="region of interest" description="Disordered" evidence="1">
    <location>
        <begin position="1"/>
        <end position="78"/>
    </location>
</feature>
<accession>A0A8B9SJS9</accession>
<reference evidence="2" key="2">
    <citation type="submission" date="2025-08" db="UniProtKB">
        <authorList>
            <consortium name="Ensembl"/>
        </authorList>
    </citation>
    <scope>IDENTIFICATION</scope>
</reference>
<organism evidence="2 3">
    <name type="scientific">Anas platyrhynchos</name>
    <name type="common">Mallard</name>
    <name type="synonym">Anas boschas</name>
    <dbReference type="NCBI Taxonomy" id="8839"/>
    <lineage>
        <taxon>Eukaryota</taxon>
        <taxon>Metazoa</taxon>
        <taxon>Chordata</taxon>
        <taxon>Craniata</taxon>
        <taxon>Vertebrata</taxon>
        <taxon>Euteleostomi</taxon>
        <taxon>Archelosauria</taxon>
        <taxon>Archosauria</taxon>
        <taxon>Dinosauria</taxon>
        <taxon>Saurischia</taxon>
        <taxon>Theropoda</taxon>
        <taxon>Coelurosauria</taxon>
        <taxon>Aves</taxon>
        <taxon>Neognathae</taxon>
        <taxon>Galloanserae</taxon>
        <taxon>Anseriformes</taxon>
        <taxon>Anatidae</taxon>
        <taxon>Anatinae</taxon>
        <taxon>Anas</taxon>
    </lineage>
</organism>
<reference evidence="2" key="1">
    <citation type="submission" date="2019-08" db="EMBL/GenBank/DDBJ databases">
        <title>Three high-quality genomes provides insights into domestication of ducks.</title>
        <authorList>
            <person name="Hou Z.C."/>
            <person name="Zhu F."/>
            <person name="Yin Z.T."/>
            <person name="Zhang F."/>
        </authorList>
    </citation>
    <scope>NUCLEOTIDE SEQUENCE [LARGE SCALE GENOMIC DNA]</scope>
</reference>
<evidence type="ECO:0000313" key="2">
    <source>
        <dbReference type="Ensembl" id="ENSAPLP00020007299.1"/>
    </source>
</evidence>
<dbReference type="AlphaFoldDB" id="A0A8B9SJS9"/>
<evidence type="ECO:0000256" key="1">
    <source>
        <dbReference type="SAM" id="MobiDB-lite"/>
    </source>
</evidence>
<feature type="compositionally biased region" description="Gly residues" evidence="1">
    <location>
        <begin position="58"/>
        <end position="75"/>
    </location>
</feature>
<reference evidence="2" key="3">
    <citation type="submission" date="2025-09" db="UniProtKB">
        <authorList>
            <consortium name="Ensembl"/>
        </authorList>
    </citation>
    <scope>IDENTIFICATION</scope>
</reference>
<evidence type="ECO:0000313" key="3">
    <source>
        <dbReference type="Proteomes" id="UP000694400"/>
    </source>
</evidence>
<feature type="region of interest" description="Disordered" evidence="1">
    <location>
        <begin position="129"/>
        <end position="167"/>
    </location>
</feature>